<dbReference type="EC" id="7.1.1.-" evidence="5"/>
<keyword evidence="5" id="KW-1278">Translocase</keyword>
<dbReference type="GO" id="GO:0012505">
    <property type="term" value="C:endomembrane system"/>
    <property type="evidence" value="ECO:0007669"/>
    <property type="project" value="UniProtKB-SubCell"/>
</dbReference>
<feature type="domain" description="NADH:quinone oxidoreductase/Mrp antiporter transmembrane" evidence="7">
    <location>
        <begin position="141"/>
        <end position="429"/>
    </location>
</feature>
<dbReference type="HAMAP" id="MF_00445">
    <property type="entry name" value="NDH1_NuoN_1"/>
    <property type="match status" value="1"/>
</dbReference>
<dbReference type="PANTHER" id="PTHR22773">
    <property type="entry name" value="NADH DEHYDROGENASE"/>
    <property type="match status" value="1"/>
</dbReference>
<comment type="function">
    <text evidence="5">NDH-1 shuttles electrons from NADH, via FMN and iron-sulfur (Fe-S) centers, to quinones in the respiratory chain. The immediate electron acceptor for the enzyme in this species is believed to be a menaquinone. Couples the redox reaction to proton translocation (for every two electrons transferred, four hydrogen ions are translocated across the cytoplasmic membrane), and thus conserves the redox energy in a proton gradient.</text>
</comment>
<dbReference type="InterPro" id="IPR010096">
    <property type="entry name" value="NADH-Q_OxRdtase_suN/2"/>
</dbReference>
<proteinExistence type="inferred from homology"/>
<dbReference type="InterPro" id="IPR001750">
    <property type="entry name" value="ND/Mrp_TM"/>
</dbReference>
<dbReference type="EMBL" id="LGCN01000234">
    <property type="protein sequence ID" value="KOT31544.1"/>
    <property type="molecule type" value="Genomic_DNA"/>
</dbReference>
<feature type="transmembrane region" description="Helical" evidence="5">
    <location>
        <begin position="147"/>
        <end position="165"/>
    </location>
</feature>
<dbReference type="PATRIC" id="fig|36816.3.peg.6667"/>
<dbReference type="Proteomes" id="UP000037773">
    <property type="component" value="Unassembled WGS sequence"/>
</dbReference>
<evidence type="ECO:0000256" key="4">
    <source>
        <dbReference type="ARBA" id="ARBA00023136"/>
    </source>
</evidence>
<feature type="transmembrane region" description="Helical" evidence="5">
    <location>
        <begin position="463"/>
        <end position="483"/>
    </location>
</feature>
<evidence type="ECO:0000256" key="5">
    <source>
        <dbReference type="HAMAP-Rule" id="MF_00445"/>
    </source>
</evidence>
<feature type="transmembrane region" description="Helical" evidence="5">
    <location>
        <begin position="382"/>
        <end position="404"/>
    </location>
</feature>
<keyword evidence="5" id="KW-0813">Transport</keyword>
<evidence type="ECO:0000256" key="2">
    <source>
        <dbReference type="ARBA" id="ARBA00022692"/>
    </source>
</evidence>
<dbReference type="GO" id="GO:0050136">
    <property type="term" value="F:NADH dehydrogenase (quinone) (non-electrogenic) activity"/>
    <property type="evidence" value="ECO:0007669"/>
    <property type="project" value="UniProtKB-UniRule"/>
</dbReference>
<sequence>MAPGRHRTGRPHADRSGGAVNENLAALVPELALLGAAVTGLLAGSWLPRRRQWIVAVLAAAACATGLAATAVTMATGREQTVFSDAFAVDRATDIGRLVVLTALLLIIGMSVETVRGHRRETEYWVLLLMTGAGTLALLGANDLLMLFAAYLLAGIPAYALAGFAKDPSGTEAALKYYLMGALLGTTMLAGTALLYGAGHATHYRELDTGLSGAPYGLVAVGLVGVLAGLLFKAGAVPAHYWVPDVTDGSLTPVAAYVTTLPKIGGLIAGYRLLHQALPGTEVNWPLLLAVLAAVTMTLGNLAAFFQTSVKRLLAYSTISQVGYLLMALAVATRSDLAQRSLLFYLAAYAVTNLGAFAVVTELPHTRTLDDYRGLARRHAGLAAVLVVCLLGLVGTPPTGVFLGKLEIFSAAVDGGYAWLAALAVANTVASLFYYLRWLAPLFATTAPAPADTQAVQGRWSAAIAYTAGALSLLLGLAGGALLPLTTGSLLR</sequence>
<comment type="catalytic activity">
    <reaction evidence="5">
        <text>a quinone + NADH + 5 H(+)(in) = a quinol + NAD(+) + 4 H(+)(out)</text>
        <dbReference type="Rhea" id="RHEA:57888"/>
        <dbReference type="ChEBI" id="CHEBI:15378"/>
        <dbReference type="ChEBI" id="CHEBI:24646"/>
        <dbReference type="ChEBI" id="CHEBI:57540"/>
        <dbReference type="ChEBI" id="CHEBI:57945"/>
        <dbReference type="ChEBI" id="CHEBI:132124"/>
    </reaction>
</comment>
<protein>
    <recommendedName>
        <fullName evidence="5">NADH-quinone oxidoreductase subunit N</fullName>
        <ecNumber evidence="5">7.1.1.-</ecNumber>
    </recommendedName>
    <alternativeName>
        <fullName evidence="5">NADH dehydrogenase I subunit N</fullName>
    </alternativeName>
    <alternativeName>
        <fullName evidence="5">NDH-1 subunit N</fullName>
    </alternativeName>
</protein>
<evidence type="ECO:0000259" key="7">
    <source>
        <dbReference type="Pfam" id="PF00361"/>
    </source>
</evidence>
<accession>A0A0M8QEU5</accession>
<feature type="transmembrane region" description="Helical" evidence="5">
    <location>
        <begin position="254"/>
        <end position="273"/>
    </location>
</feature>
<comment type="similarity">
    <text evidence="5">Belongs to the complex I subunit 2 family.</text>
</comment>
<dbReference type="AlphaFoldDB" id="A0A0M8QEU5"/>
<feature type="transmembrane region" description="Helical" evidence="5">
    <location>
        <begin position="95"/>
        <end position="112"/>
    </location>
</feature>
<dbReference type="GO" id="GO:0048038">
    <property type="term" value="F:quinone binding"/>
    <property type="evidence" value="ECO:0007669"/>
    <property type="project" value="UniProtKB-KW"/>
</dbReference>
<keyword evidence="5" id="KW-0874">Quinone</keyword>
<organism evidence="8 9">
    <name type="scientific">Streptomyces caelestis</name>
    <dbReference type="NCBI Taxonomy" id="36816"/>
    <lineage>
        <taxon>Bacteria</taxon>
        <taxon>Bacillati</taxon>
        <taxon>Actinomycetota</taxon>
        <taxon>Actinomycetes</taxon>
        <taxon>Kitasatosporales</taxon>
        <taxon>Streptomycetaceae</taxon>
        <taxon>Streptomyces</taxon>
    </lineage>
</organism>
<keyword evidence="5" id="KW-1003">Cell membrane</keyword>
<feature type="transmembrane region" description="Helical" evidence="5">
    <location>
        <begin position="53"/>
        <end position="75"/>
    </location>
</feature>
<feature type="transmembrane region" description="Helical" evidence="5">
    <location>
        <begin position="218"/>
        <end position="242"/>
    </location>
</feature>
<evidence type="ECO:0000256" key="6">
    <source>
        <dbReference type="RuleBase" id="RU000320"/>
    </source>
</evidence>
<keyword evidence="5" id="KW-0520">NAD</keyword>
<feature type="transmembrane region" description="Helical" evidence="5">
    <location>
        <begin position="313"/>
        <end position="331"/>
    </location>
</feature>
<feature type="transmembrane region" description="Helical" evidence="5">
    <location>
        <begin position="24"/>
        <end position="46"/>
    </location>
</feature>
<feature type="transmembrane region" description="Helical" evidence="5">
    <location>
        <begin position="343"/>
        <end position="361"/>
    </location>
</feature>
<comment type="subunit">
    <text evidence="5">NDH-1 is composed of 14 different subunits. Subunits NuoA, H, J, K, L, M, N constitute the membrane sector of the complex.</text>
</comment>
<dbReference type="GO" id="GO:0042773">
    <property type="term" value="P:ATP synthesis coupled electron transport"/>
    <property type="evidence" value="ECO:0007669"/>
    <property type="project" value="InterPro"/>
</dbReference>
<comment type="caution">
    <text evidence="8">The sequence shown here is derived from an EMBL/GenBank/DDBJ whole genome shotgun (WGS) entry which is preliminary data.</text>
</comment>
<comment type="subcellular location">
    <subcellularLocation>
        <location evidence="5">Cell membrane</location>
        <topology evidence="5">Multi-pass membrane protein</topology>
    </subcellularLocation>
    <subcellularLocation>
        <location evidence="1">Endomembrane system</location>
        <topology evidence="1">Multi-pass membrane protein</topology>
    </subcellularLocation>
    <subcellularLocation>
        <location evidence="6">Membrane</location>
        <topology evidence="6">Multi-pass membrane protein</topology>
    </subcellularLocation>
</comment>
<keyword evidence="4 5" id="KW-0472">Membrane</keyword>
<evidence type="ECO:0000313" key="9">
    <source>
        <dbReference type="Proteomes" id="UP000037773"/>
    </source>
</evidence>
<reference evidence="8 9" key="1">
    <citation type="submission" date="2015-07" db="EMBL/GenBank/DDBJ databases">
        <authorList>
            <person name="Noorani M."/>
        </authorList>
    </citation>
    <scope>NUCLEOTIDE SEQUENCE [LARGE SCALE GENOMIC DNA]</scope>
    <source>
        <strain evidence="8 9">NRRL B-24567</strain>
    </source>
</reference>
<keyword evidence="3 5" id="KW-1133">Transmembrane helix</keyword>
<dbReference type="GO" id="GO:0008137">
    <property type="term" value="F:NADH dehydrogenase (ubiquinone) activity"/>
    <property type="evidence" value="ECO:0007669"/>
    <property type="project" value="InterPro"/>
</dbReference>
<dbReference type="GO" id="GO:0005886">
    <property type="term" value="C:plasma membrane"/>
    <property type="evidence" value="ECO:0007669"/>
    <property type="project" value="UniProtKB-SubCell"/>
</dbReference>
<evidence type="ECO:0000256" key="1">
    <source>
        <dbReference type="ARBA" id="ARBA00004127"/>
    </source>
</evidence>
<evidence type="ECO:0000313" key="8">
    <source>
        <dbReference type="EMBL" id="KOT31544.1"/>
    </source>
</evidence>
<feature type="transmembrane region" description="Helical" evidence="5">
    <location>
        <begin position="124"/>
        <end position="141"/>
    </location>
</feature>
<keyword evidence="2 5" id="KW-0812">Transmembrane</keyword>
<name>A0A0M8QEU5_9ACTN</name>
<feature type="transmembrane region" description="Helical" evidence="5">
    <location>
        <begin position="177"/>
        <end position="198"/>
    </location>
</feature>
<feature type="transmembrane region" description="Helical" evidence="5">
    <location>
        <begin position="285"/>
        <end position="306"/>
    </location>
</feature>
<dbReference type="Pfam" id="PF00361">
    <property type="entry name" value="Proton_antipo_M"/>
    <property type="match status" value="1"/>
</dbReference>
<feature type="transmembrane region" description="Helical" evidence="5">
    <location>
        <begin position="416"/>
        <end position="436"/>
    </location>
</feature>
<gene>
    <name evidence="5" type="primary">nuoN</name>
    <name evidence="8" type="ORF">ADK41_30795</name>
</gene>
<keyword evidence="9" id="KW-1185">Reference proteome</keyword>
<evidence type="ECO:0000256" key="3">
    <source>
        <dbReference type="ARBA" id="ARBA00022989"/>
    </source>
</evidence>